<gene>
    <name evidence="1" type="ORF">METZ01_LOCUS471609</name>
</gene>
<reference evidence="1" key="1">
    <citation type="submission" date="2018-05" db="EMBL/GenBank/DDBJ databases">
        <authorList>
            <person name="Lanie J.A."/>
            <person name="Ng W.-L."/>
            <person name="Kazmierczak K.M."/>
            <person name="Andrzejewski T.M."/>
            <person name="Davidsen T.M."/>
            <person name="Wayne K.J."/>
            <person name="Tettelin H."/>
            <person name="Glass J.I."/>
            <person name="Rusch D."/>
            <person name="Podicherti R."/>
            <person name="Tsui H.-C.T."/>
            <person name="Winkler M.E."/>
        </authorList>
    </citation>
    <scope>NUCLEOTIDE SEQUENCE</scope>
</reference>
<organism evidence="1">
    <name type="scientific">marine metagenome</name>
    <dbReference type="NCBI Taxonomy" id="408172"/>
    <lineage>
        <taxon>unclassified sequences</taxon>
        <taxon>metagenomes</taxon>
        <taxon>ecological metagenomes</taxon>
    </lineage>
</organism>
<name>A0A383BH88_9ZZZZ</name>
<dbReference type="AlphaFoldDB" id="A0A383BH88"/>
<protein>
    <submittedName>
        <fullName evidence="1">Uncharacterized protein</fullName>
    </submittedName>
</protein>
<evidence type="ECO:0000313" key="1">
    <source>
        <dbReference type="EMBL" id="SVE18755.1"/>
    </source>
</evidence>
<proteinExistence type="predicted"/>
<dbReference type="EMBL" id="UINC01200046">
    <property type="protein sequence ID" value="SVE18755.1"/>
    <property type="molecule type" value="Genomic_DNA"/>
</dbReference>
<accession>A0A383BH88</accession>
<sequence>MFIFQIHERIQEPDPASLNCEVNVTNLTTMSLIPFEASTRTKPGTSVDKSLSHNYQPFRPLVSA</sequence>